<name>A0ABV4U9W8_9BACT</name>
<organism evidence="2 3">
    <name type="scientific">Natronomicrosphaera hydrolytica</name>
    <dbReference type="NCBI Taxonomy" id="3242702"/>
    <lineage>
        <taxon>Bacteria</taxon>
        <taxon>Pseudomonadati</taxon>
        <taxon>Planctomycetota</taxon>
        <taxon>Phycisphaerae</taxon>
        <taxon>Phycisphaerales</taxon>
        <taxon>Phycisphaeraceae</taxon>
        <taxon>Natronomicrosphaera</taxon>
    </lineage>
</organism>
<evidence type="ECO:0000256" key="1">
    <source>
        <dbReference type="SAM" id="Phobius"/>
    </source>
</evidence>
<keyword evidence="1" id="KW-1133">Transmembrane helix</keyword>
<keyword evidence="1" id="KW-0812">Transmembrane</keyword>
<dbReference type="RefSeq" id="WP_425346435.1">
    <property type="nucleotide sequence ID" value="NZ_JBGUBD010000009.1"/>
</dbReference>
<dbReference type="NCBIfam" id="TIGR02532">
    <property type="entry name" value="IV_pilin_GFxxxE"/>
    <property type="match status" value="1"/>
</dbReference>
<proteinExistence type="predicted"/>
<protein>
    <submittedName>
        <fullName evidence="2">Prepilin-type N-terminal cleavage/methylation domain-containing protein</fullName>
    </submittedName>
</protein>
<feature type="transmembrane region" description="Helical" evidence="1">
    <location>
        <begin position="21"/>
        <end position="45"/>
    </location>
</feature>
<gene>
    <name evidence="2" type="ORF">ACERK3_14600</name>
</gene>
<evidence type="ECO:0000313" key="3">
    <source>
        <dbReference type="Proteomes" id="UP001575105"/>
    </source>
</evidence>
<comment type="caution">
    <text evidence="2">The sequence shown here is derived from an EMBL/GenBank/DDBJ whole genome shotgun (WGS) entry which is preliminary data.</text>
</comment>
<dbReference type="InterPro" id="IPR012902">
    <property type="entry name" value="N_methyl_site"/>
</dbReference>
<accession>A0ABV4U9W8</accession>
<keyword evidence="3" id="KW-1185">Reference proteome</keyword>
<reference evidence="2 3" key="1">
    <citation type="submission" date="2024-08" db="EMBL/GenBank/DDBJ databases">
        <title>Whole-genome sequencing of halo(alkali)philic microorganisms from hypersaline lakes.</title>
        <authorList>
            <person name="Sorokin D.Y."/>
            <person name="Merkel A.Y."/>
            <person name="Messina E."/>
            <person name="Yakimov M."/>
        </authorList>
    </citation>
    <scope>NUCLEOTIDE SEQUENCE [LARGE SCALE GENOMIC DNA]</scope>
    <source>
        <strain evidence="2 3">AB-hyl4</strain>
    </source>
</reference>
<evidence type="ECO:0000313" key="2">
    <source>
        <dbReference type="EMBL" id="MFA9479516.1"/>
    </source>
</evidence>
<dbReference type="Proteomes" id="UP001575105">
    <property type="component" value="Unassembled WGS sequence"/>
</dbReference>
<keyword evidence="1" id="KW-0472">Membrane</keyword>
<sequence>MNMTHRLPHPRRQAGFNLMEVLVAIGLFAIGFAAVAAIFPAGALLQRQTADDVQARHVEQNAYAIILGTPVSGEDLEFYYDGPPSGYFTDPGNQENTTRAELVPFPIDTSADPSLEDIWPRDLRSFPSSVNDEFLTERSFYWVPLIRDANGDQDNPRWELVVFVLRRQQNRVGDYLTYQYPEPEGNLLPGLLRREVTRPDELTFRVTNPGLDSDLEEYLSPNDQIVDNAGGIHRIERIDGNDIIVTSNIRETEQLENGTPTTPPTVLPDAIWFAPASNQLRDRRSPALRVFKVTPPAGWGE</sequence>
<dbReference type="EMBL" id="JBGUBD010000009">
    <property type="protein sequence ID" value="MFA9479516.1"/>
    <property type="molecule type" value="Genomic_DNA"/>
</dbReference>